<reference evidence="3 4" key="1">
    <citation type="journal article" date="2018" name="Int. J. Syst. Evol. Microbiol.">
        <title>Adhaeribacter swui sp. nov., isolated from wet mud.</title>
        <authorList>
            <person name="Kim D.U."/>
            <person name="Kim K.W."/>
            <person name="Kang M.S."/>
            <person name="Kim J.Y."/>
            <person name="Jang J.H."/>
            <person name="Kim M.K."/>
        </authorList>
    </citation>
    <scope>NUCLEOTIDE SEQUENCE [LARGE SCALE GENOMIC DNA]</scope>
    <source>
        <strain evidence="3 4">KCTC 52873</strain>
    </source>
</reference>
<dbReference type="PANTHER" id="PTHR16026">
    <property type="entry name" value="CARTILAGE ACIDIC PROTEIN 1"/>
    <property type="match status" value="1"/>
</dbReference>
<dbReference type="InterPro" id="IPR028994">
    <property type="entry name" value="Integrin_alpha_N"/>
</dbReference>
<evidence type="ECO:0000256" key="1">
    <source>
        <dbReference type="ARBA" id="ARBA00022729"/>
    </source>
</evidence>
<sequence>MNKYLLKFSLPFLLLLLAFTLWQWTSRPEKLFRTLPASATGIAFTNIITTSDSLTVLDFEYLYNGGGVAIGDINNDGLQDIYFTGNQTTSKLYLNRGNWKFEDITETAGVGTHTWVNGVALVDINQDGYKDIYVCVGGNRNTPEQDKANLLFLNNKNNTFTEVAEQYGLADTGYGIQAAFFDYDRDGDLDMYLLRNAFVDYNRNNPRPKQLNGKAASTDKLFRNNGNNTFTDVSTEAGILIEGFGLGLAINDINQDGWPDVYVSNDFITNDLVWINNQDGTFSNQASRYLKHQTYNGMGNDVADVNNDGLPDIIVVDMLPEDNRRWKLTTMGNNYDEFENTLARGYEPQYVRNTLQLNNGLSSNAPLAFSEVGQFAGIEATEWSWAPLFADYNNDGQKDLFITNGYPKDITNLDFIVYGHHAGFMGTPAGNLKERTNRLNQLPGAKVANYVYQNNGNLNFKNQSIAWGITEPAYSNGAAFGDLDNDGDLDLVVNNLDQEATIQENRLNQIKKYQPQANYLRLALKGPNLNQEGLGAKVYLRNKGQQQYQYFSPYRGYLSSVEPFLHFGLDSMRVVDSVEVYWPDGKYQLLRQVQANQVLTVDYAQAGAAPAHSSPGAKPLFTLLSEDTGLRYQHRENNFVDFKLQPLLPHGHSRQGPGLAVSDVNQDGLADVYVGGATGQAGRLFLQQASGKFVAAPTPGIDSLGETLGVLFFDADQDQDQDLYLVRGGSEQGASSPQYQDALYLNDGQGHFTLAKDALPQMRGSKASVVAADYDQDGDLDLFVGGRLTPGAYPTTPRSYLLRNESINGRCLFRDVTHQVSPGLAQAGMVTSALWSDYDNDGWVDLVLAGEFMPLRFYHNQQGKLVEQTNQTGLQNTTGWWNSLVAGDFDQDGDIDYVAGNLGLNSRYQASTQEPLCVHAKDYNKDGRIDPVLSYYNQGQQYIFHSRDDLIDQINTMRGRFPTYQSYAEATFQQSFLPQELAGAQVLCAERMESSYVENLGHGKFKIKALPREVQLAPMYGMVVGDYNQDGYLDVLAVGNSYAPEVSTGRADAGLGWYLRGNGKGGFTNVPASQSGFVAEHDAKSLVQVSRADGRQVVVVGNNNGGLEVFQLQKQGNYYPAQSRDAWAEVKLKSGKTYRHEFYYGSSFLSQSERGLLINEAIASLTIFKFSGEKRIIPVNLHALHH</sequence>
<protein>
    <submittedName>
        <fullName evidence="3">VCBS repeat-containing protein</fullName>
    </submittedName>
</protein>
<dbReference type="InterPro" id="IPR027039">
    <property type="entry name" value="Crtac1"/>
</dbReference>
<keyword evidence="1" id="KW-0732">Signal</keyword>
<gene>
    <name evidence="3" type="ORF">HUW51_19505</name>
</gene>
<accession>A0A7G7GCC3</accession>
<organism evidence="3 4">
    <name type="scientific">Adhaeribacter swui</name>
    <dbReference type="NCBI Taxonomy" id="2086471"/>
    <lineage>
        <taxon>Bacteria</taxon>
        <taxon>Pseudomonadati</taxon>
        <taxon>Bacteroidota</taxon>
        <taxon>Cytophagia</taxon>
        <taxon>Cytophagales</taxon>
        <taxon>Hymenobacteraceae</taxon>
        <taxon>Adhaeribacter</taxon>
    </lineage>
</organism>
<dbReference type="AlphaFoldDB" id="A0A7G7GCC3"/>
<dbReference type="Pfam" id="PF01839">
    <property type="entry name" value="FG-GAP"/>
    <property type="match status" value="1"/>
</dbReference>
<evidence type="ECO:0000313" key="3">
    <source>
        <dbReference type="EMBL" id="QNF34807.1"/>
    </source>
</evidence>
<dbReference type="PANTHER" id="PTHR16026:SF0">
    <property type="entry name" value="CARTILAGE ACIDIC PROTEIN 1"/>
    <property type="match status" value="1"/>
</dbReference>
<dbReference type="Pfam" id="PF07593">
    <property type="entry name" value="UnbV_ASPIC"/>
    <property type="match status" value="1"/>
</dbReference>
<dbReference type="Pfam" id="PF13517">
    <property type="entry name" value="FG-GAP_3"/>
    <property type="match status" value="7"/>
</dbReference>
<dbReference type="RefSeq" id="WP_185271301.1">
    <property type="nucleotide sequence ID" value="NZ_CP055156.1"/>
</dbReference>
<dbReference type="InterPro" id="IPR011519">
    <property type="entry name" value="UnbV_ASPIC"/>
</dbReference>
<dbReference type="InterPro" id="IPR013517">
    <property type="entry name" value="FG-GAP"/>
</dbReference>
<dbReference type="KEGG" id="aswu:HUW51_19505"/>
<name>A0A7G7GCC3_9BACT</name>
<keyword evidence="4" id="KW-1185">Reference proteome</keyword>
<evidence type="ECO:0000313" key="4">
    <source>
        <dbReference type="Proteomes" id="UP000515237"/>
    </source>
</evidence>
<feature type="domain" description="ASPIC/UnbV" evidence="2">
    <location>
        <begin position="533"/>
        <end position="600"/>
    </location>
</feature>
<dbReference type="SUPFAM" id="SSF69318">
    <property type="entry name" value="Integrin alpha N-terminal domain"/>
    <property type="match status" value="3"/>
</dbReference>
<dbReference type="EMBL" id="CP055156">
    <property type="protein sequence ID" value="QNF34807.1"/>
    <property type="molecule type" value="Genomic_DNA"/>
</dbReference>
<dbReference type="Proteomes" id="UP000515237">
    <property type="component" value="Chromosome"/>
</dbReference>
<evidence type="ECO:0000259" key="2">
    <source>
        <dbReference type="Pfam" id="PF07593"/>
    </source>
</evidence>
<dbReference type="Gene3D" id="2.130.10.130">
    <property type="entry name" value="Integrin alpha, N-terminal"/>
    <property type="match status" value="4"/>
</dbReference>
<proteinExistence type="predicted"/>